<dbReference type="GO" id="GO:0016747">
    <property type="term" value="F:acyltransferase activity, transferring groups other than amino-acyl groups"/>
    <property type="evidence" value="ECO:0007669"/>
    <property type="project" value="InterPro"/>
</dbReference>
<dbReference type="Proteomes" id="UP001172673">
    <property type="component" value="Unassembled WGS sequence"/>
</dbReference>
<dbReference type="GO" id="GO:0016231">
    <property type="term" value="F:beta-N-acetylglucosaminidase activity"/>
    <property type="evidence" value="ECO:0007669"/>
    <property type="project" value="TreeGrafter"/>
</dbReference>
<dbReference type="AlphaFoldDB" id="A0AA38WYK4"/>
<evidence type="ECO:0000313" key="3">
    <source>
        <dbReference type="Proteomes" id="UP001172673"/>
    </source>
</evidence>
<dbReference type="InterPro" id="IPR051822">
    <property type="entry name" value="Glycosyl_Hydrolase_84"/>
</dbReference>
<dbReference type="CDD" id="cd04301">
    <property type="entry name" value="NAT_SF"/>
    <property type="match status" value="1"/>
</dbReference>
<name>A0AA38WYK4_9EURO</name>
<sequence length="220" mass="24827">MAFIRLYQEADKEAMIHVFRETCAPDLIAAGDTVLHYASFLWCRPYFLLLPESCFVLDDGSGKAVGYLLGVPDTAAFVQKYNEEYIPYLKSQGFEKPGPDEPTGWNENLPNALRQIMFNPEGMLHTKYPEMMEKWPAHLHIDLLNSHQRQGWGRQLIQRFCKLAQEAGAKGVHLGMAAANENADKFYARVGFGRFPVVLDNGASSEEGRDGNTIWLVKTL</sequence>
<dbReference type="PROSITE" id="PS51186">
    <property type="entry name" value="GNAT"/>
    <property type="match status" value="1"/>
</dbReference>
<dbReference type="SUPFAM" id="SSF55729">
    <property type="entry name" value="Acyl-CoA N-acyltransferases (Nat)"/>
    <property type="match status" value="1"/>
</dbReference>
<dbReference type="InterPro" id="IPR016181">
    <property type="entry name" value="Acyl_CoA_acyltransferase"/>
</dbReference>
<protein>
    <recommendedName>
        <fullName evidence="1">N-acetyltransferase domain-containing protein</fullName>
    </recommendedName>
</protein>
<comment type="caution">
    <text evidence="2">The sequence shown here is derived from an EMBL/GenBank/DDBJ whole genome shotgun (WGS) entry which is preliminary data.</text>
</comment>
<reference evidence="2" key="1">
    <citation type="submission" date="2022-10" db="EMBL/GenBank/DDBJ databases">
        <title>Culturing micro-colonial fungi from biological soil crusts in the Mojave desert and describing Neophaeococcomyces mojavensis, and introducing the new genera and species Taxawa tesnikishii.</title>
        <authorList>
            <person name="Kurbessoian T."/>
            <person name="Stajich J.E."/>
        </authorList>
    </citation>
    <scope>NUCLEOTIDE SEQUENCE</scope>
    <source>
        <strain evidence="2">TK_41</strain>
    </source>
</reference>
<evidence type="ECO:0000313" key="2">
    <source>
        <dbReference type="EMBL" id="KAJ9603539.1"/>
    </source>
</evidence>
<gene>
    <name evidence="2" type="ORF">H2200_011725</name>
</gene>
<dbReference type="Pfam" id="PF00583">
    <property type="entry name" value="Acetyltransf_1"/>
    <property type="match status" value="1"/>
</dbReference>
<dbReference type="EMBL" id="JAPDRK010000021">
    <property type="protein sequence ID" value="KAJ9603539.1"/>
    <property type="molecule type" value="Genomic_DNA"/>
</dbReference>
<proteinExistence type="predicted"/>
<dbReference type="InterPro" id="IPR000182">
    <property type="entry name" value="GNAT_dom"/>
</dbReference>
<feature type="domain" description="N-acetyltransferase" evidence="1">
    <location>
        <begin position="2"/>
        <end position="220"/>
    </location>
</feature>
<evidence type="ECO:0000259" key="1">
    <source>
        <dbReference type="PROSITE" id="PS51186"/>
    </source>
</evidence>
<organism evidence="2 3">
    <name type="scientific">Cladophialophora chaetospira</name>
    <dbReference type="NCBI Taxonomy" id="386627"/>
    <lineage>
        <taxon>Eukaryota</taxon>
        <taxon>Fungi</taxon>
        <taxon>Dikarya</taxon>
        <taxon>Ascomycota</taxon>
        <taxon>Pezizomycotina</taxon>
        <taxon>Eurotiomycetes</taxon>
        <taxon>Chaetothyriomycetidae</taxon>
        <taxon>Chaetothyriales</taxon>
        <taxon>Herpotrichiellaceae</taxon>
        <taxon>Cladophialophora</taxon>
    </lineage>
</organism>
<dbReference type="PANTHER" id="PTHR13170">
    <property type="entry name" value="O-GLCNACASE"/>
    <property type="match status" value="1"/>
</dbReference>
<dbReference type="GO" id="GO:0009100">
    <property type="term" value="P:glycoprotein metabolic process"/>
    <property type="evidence" value="ECO:0007669"/>
    <property type="project" value="TreeGrafter"/>
</dbReference>
<dbReference type="PANTHER" id="PTHR13170:SF16">
    <property type="entry name" value="PROTEIN O-GLCNACASE"/>
    <property type="match status" value="1"/>
</dbReference>
<keyword evidence="3" id="KW-1185">Reference proteome</keyword>
<dbReference type="Gene3D" id="3.40.630.30">
    <property type="match status" value="1"/>
</dbReference>
<accession>A0AA38WYK4</accession>